<dbReference type="InterPro" id="IPR018448">
    <property type="entry name" value="TatB"/>
</dbReference>
<keyword evidence="6" id="KW-0653">Protein transport</keyword>
<evidence type="ECO:0000256" key="10">
    <source>
        <dbReference type="SAM" id="MobiDB-lite"/>
    </source>
</evidence>
<keyword evidence="4" id="KW-0997">Cell inner membrane</keyword>
<evidence type="ECO:0000313" key="11">
    <source>
        <dbReference type="EMBL" id="UOO93225.1"/>
    </source>
</evidence>
<evidence type="ECO:0000313" key="12">
    <source>
        <dbReference type="Proteomes" id="UP000832034"/>
    </source>
</evidence>
<protein>
    <submittedName>
        <fullName evidence="11">Sec-independent protein translocase protein TatB</fullName>
    </submittedName>
</protein>
<dbReference type="PANTHER" id="PTHR33162">
    <property type="entry name" value="SEC-INDEPENDENT PROTEIN TRANSLOCASE PROTEIN TATA, CHLOROPLASTIC"/>
    <property type="match status" value="1"/>
</dbReference>
<sequence>MFELSFGEILLFTTVALIVLGPERLPVLARFLGRSLAKIQNMVHNAKAELGADMGLQDFQQMKADLQASAQSLKDDLQQQAQQIQQDIQPSLPSWHHSHWSQEEDEDMLAERVWTAQQQQHLPKTTLAQQSRQRRKNIRPYQHINPRAKRIGARRQHKQISHG</sequence>
<evidence type="ECO:0000256" key="5">
    <source>
        <dbReference type="ARBA" id="ARBA00022692"/>
    </source>
</evidence>
<dbReference type="Proteomes" id="UP000832034">
    <property type="component" value="Chromosome"/>
</dbReference>
<dbReference type="PRINTS" id="PR01506">
    <property type="entry name" value="TATBPROTEIN"/>
</dbReference>
<keyword evidence="3" id="KW-1003">Cell membrane</keyword>
<reference evidence="11" key="2">
    <citation type="journal article" date="2022" name="Res Sq">
        <title>Evolution of multicellular longitudinally dividing oral cavity symbionts (Neisseriaceae).</title>
        <authorList>
            <person name="Nyongesa S."/>
            <person name="Weber P."/>
            <person name="Bernet E."/>
            <person name="Pullido F."/>
            <person name="Nieckarz M."/>
            <person name="Delaby M."/>
            <person name="Nieves C."/>
            <person name="Viehboeck T."/>
            <person name="Krause N."/>
            <person name="Rivera-Millot A."/>
            <person name="Nakamura A."/>
            <person name="Vischer N."/>
            <person name="VanNieuwenhze M."/>
            <person name="Brun Y."/>
            <person name="Cava F."/>
            <person name="Bulgheresi S."/>
            <person name="Veyrier F."/>
        </authorList>
    </citation>
    <scope>NUCLEOTIDE SEQUENCE</scope>
    <source>
        <strain evidence="11">SAG 1488-6</strain>
    </source>
</reference>
<dbReference type="Gene3D" id="1.20.5.3310">
    <property type="match status" value="1"/>
</dbReference>
<dbReference type="InterPro" id="IPR003369">
    <property type="entry name" value="TatA/B/E"/>
</dbReference>
<feature type="compositionally biased region" description="Polar residues" evidence="10">
    <location>
        <begin position="115"/>
        <end position="131"/>
    </location>
</feature>
<evidence type="ECO:0000256" key="6">
    <source>
        <dbReference type="ARBA" id="ARBA00022927"/>
    </source>
</evidence>
<dbReference type="PANTHER" id="PTHR33162:SF1">
    <property type="entry name" value="SEC-INDEPENDENT PROTEIN TRANSLOCASE PROTEIN TATA, CHLOROPLASTIC"/>
    <property type="match status" value="1"/>
</dbReference>
<dbReference type="NCBIfam" id="TIGR01410">
    <property type="entry name" value="tatB"/>
    <property type="match status" value="1"/>
</dbReference>
<feature type="compositionally biased region" description="Basic residues" evidence="10">
    <location>
        <begin position="146"/>
        <end position="163"/>
    </location>
</feature>
<keyword evidence="2" id="KW-0813">Transport</keyword>
<dbReference type="Pfam" id="PF02416">
    <property type="entry name" value="TatA_B_E"/>
    <property type="match status" value="1"/>
</dbReference>
<keyword evidence="12" id="KW-1185">Reference proteome</keyword>
<dbReference type="RefSeq" id="WP_019957560.1">
    <property type="nucleotide sequence ID" value="NZ_CP091512.1"/>
</dbReference>
<evidence type="ECO:0000256" key="3">
    <source>
        <dbReference type="ARBA" id="ARBA00022475"/>
    </source>
</evidence>
<evidence type="ECO:0000256" key="8">
    <source>
        <dbReference type="ARBA" id="ARBA00023010"/>
    </source>
</evidence>
<evidence type="ECO:0000256" key="1">
    <source>
        <dbReference type="ARBA" id="ARBA00004167"/>
    </source>
</evidence>
<organism evidence="11 12">
    <name type="scientific">Vitreoscilla stercoraria</name>
    <dbReference type="NCBI Taxonomy" id="61"/>
    <lineage>
        <taxon>Bacteria</taxon>
        <taxon>Pseudomonadati</taxon>
        <taxon>Pseudomonadota</taxon>
        <taxon>Betaproteobacteria</taxon>
        <taxon>Neisseriales</taxon>
        <taxon>Neisseriaceae</taxon>
        <taxon>Vitreoscilla</taxon>
    </lineage>
</organism>
<accession>A0ABY4EE56</accession>
<name>A0ABY4EE56_VITST</name>
<dbReference type="EMBL" id="CP091512">
    <property type="protein sequence ID" value="UOO93225.1"/>
    <property type="molecule type" value="Genomic_DNA"/>
</dbReference>
<evidence type="ECO:0000256" key="2">
    <source>
        <dbReference type="ARBA" id="ARBA00022448"/>
    </source>
</evidence>
<feature type="region of interest" description="Disordered" evidence="10">
    <location>
        <begin position="73"/>
        <end position="163"/>
    </location>
</feature>
<keyword evidence="7" id="KW-1133">Transmembrane helix</keyword>
<keyword evidence="5" id="KW-0812">Transmembrane</keyword>
<comment type="subcellular location">
    <subcellularLocation>
        <location evidence="1">Membrane</location>
        <topology evidence="1">Single-pass membrane protein</topology>
    </subcellularLocation>
</comment>
<proteinExistence type="predicted"/>
<keyword evidence="9" id="KW-0472">Membrane</keyword>
<evidence type="ECO:0000256" key="7">
    <source>
        <dbReference type="ARBA" id="ARBA00022989"/>
    </source>
</evidence>
<feature type="compositionally biased region" description="Low complexity" evidence="10">
    <location>
        <begin position="78"/>
        <end position="95"/>
    </location>
</feature>
<reference evidence="11" key="1">
    <citation type="submission" date="2021-12" db="EMBL/GenBank/DDBJ databases">
        <authorList>
            <person name="Veyrier F.J."/>
        </authorList>
    </citation>
    <scope>NUCLEOTIDE SEQUENCE</scope>
    <source>
        <strain evidence="11">SAG 1488-6</strain>
    </source>
</reference>
<gene>
    <name evidence="11" type="primary">tatB</name>
    <name evidence="11" type="ORF">LVJ81_04120</name>
</gene>
<evidence type="ECO:0000256" key="4">
    <source>
        <dbReference type="ARBA" id="ARBA00022519"/>
    </source>
</evidence>
<keyword evidence="8" id="KW-0811">Translocation</keyword>
<evidence type="ECO:0000256" key="9">
    <source>
        <dbReference type="ARBA" id="ARBA00023136"/>
    </source>
</evidence>